<feature type="domain" description="Chorismate-utilising enzyme C-terminal" evidence="16">
    <location>
        <begin position="240"/>
        <end position="494"/>
    </location>
</feature>
<evidence type="ECO:0000256" key="8">
    <source>
        <dbReference type="ARBA" id="ARBA00022723"/>
    </source>
</evidence>
<dbReference type="NCBIfam" id="TIGR00564">
    <property type="entry name" value="trpE_most"/>
    <property type="match status" value="1"/>
</dbReference>
<dbReference type="InterPro" id="IPR005801">
    <property type="entry name" value="ADC_synthase"/>
</dbReference>
<evidence type="ECO:0000259" key="17">
    <source>
        <dbReference type="Pfam" id="PF04715"/>
    </source>
</evidence>
<comment type="pathway">
    <text evidence="2 15">Amino-acid biosynthesis; L-tryptophan biosynthesis; L-tryptophan from chorismate: step 1/5.</text>
</comment>
<dbReference type="InterPro" id="IPR019999">
    <property type="entry name" value="Anth_synth_I-like"/>
</dbReference>
<dbReference type="Pfam" id="PF00425">
    <property type="entry name" value="Chorismate_bind"/>
    <property type="match status" value="1"/>
</dbReference>
<keyword evidence="8 15" id="KW-0479">Metal-binding</keyword>
<evidence type="ECO:0000256" key="6">
    <source>
        <dbReference type="ARBA" id="ARBA00020653"/>
    </source>
</evidence>
<evidence type="ECO:0000256" key="15">
    <source>
        <dbReference type="RuleBase" id="RU364045"/>
    </source>
</evidence>
<comment type="subunit">
    <text evidence="4 15">Heterotetramer consisting of two non-identical subunits: a beta subunit (TrpG) and a large alpha subunit (TrpE).</text>
</comment>
<evidence type="ECO:0000256" key="7">
    <source>
        <dbReference type="ARBA" id="ARBA00022605"/>
    </source>
</evidence>
<comment type="caution">
    <text evidence="18">The sequence shown here is derived from an EMBL/GenBank/DDBJ whole genome shotgun (WGS) entry which is preliminary data.</text>
</comment>
<dbReference type="UniPathway" id="UPA00035">
    <property type="reaction ID" value="UER00040"/>
</dbReference>
<evidence type="ECO:0000256" key="4">
    <source>
        <dbReference type="ARBA" id="ARBA00011575"/>
    </source>
</evidence>
<protein>
    <recommendedName>
        <fullName evidence="6 15">Anthranilate synthase component 1</fullName>
        <ecNumber evidence="5 15">4.1.3.27</ecNumber>
    </recommendedName>
</protein>
<comment type="similarity">
    <text evidence="3 15">Belongs to the anthranilate synthase component I family.</text>
</comment>
<proteinExistence type="inferred from homology"/>
<dbReference type="GO" id="GO:0000162">
    <property type="term" value="P:L-tryptophan biosynthetic process"/>
    <property type="evidence" value="ECO:0007669"/>
    <property type="project" value="UniProtKB-UniPathway"/>
</dbReference>
<keyword evidence="11 15" id="KW-0057">Aromatic amino acid biosynthesis</keyword>
<dbReference type="InterPro" id="IPR015890">
    <property type="entry name" value="Chorismate_C"/>
</dbReference>
<comment type="function">
    <text evidence="13 15">Part of a heterotetrameric complex that catalyzes the two-step biosynthesis of anthranilate, an intermediate in the biosynthesis of L-tryptophan. In the first step, the glutamine-binding beta subunit (TrpG) of anthranilate synthase (AS) provides the glutamine amidotransferase activity which generates ammonia as a substrate that, along with chorismate, is used in the second step, catalyzed by the large alpha subunit of AS (TrpE) to produce anthranilate. In the absence of TrpG, TrpE can synthesize anthranilate directly from chorismate and high concentrations of ammonia.</text>
</comment>
<evidence type="ECO:0000256" key="11">
    <source>
        <dbReference type="ARBA" id="ARBA00023141"/>
    </source>
</evidence>
<evidence type="ECO:0000313" key="19">
    <source>
        <dbReference type="Proteomes" id="UP000030652"/>
    </source>
</evidence>
<dbReference type="PANTHER" id="PTHR11236">
    <property type="entry name" value="AMINOBENZOATE/ANTHRANILATE SYNTHASE"/>
    <property type="match status" value="1"/>
</dbReference>
<accession>A0A0B0EIK6</accession>
<dbReference type="Gene3D" id="3.60.120.10">
    <property type="entry name" value="Anthranilate synthase"/>
    <property type="match status" value="1"/>
</dbReference>
<keyword evidence="10 15" id="KW-0460">Magnesium</keyword>
<keyword evidence="7 15" id="KW-0028">Amino-acid biosynthesis</keyword>
<dbReference type="Pfam" id="PF04715">
    <property type="entry name" value="Anth_synt_I_N"/>
    <property type="match status" value="1"/>
</dbReference>
<keyword evidence="12 15" id="KW-0456">Lyase</keyword>
<name>A0A0B0EIK6_9BACT</name>
<evidence type="ECO:0000256" key="13">
    <source>
        <dbReference type="ARBA" id="ARBA00025634"/>
    </source>
</evidence>
<dbReference type="InterPro" id="IPR006805">
    <property type="entry name" value="Anth_synth_I_N"/>
</dbReference>
<keyword evidence="9 15" id="KW-0822">Tryptophan biosynthesis</keyword>
<evidence type="ECO:0000256" key="5">
    <source>
        <dbReference type="ARBA" id="ARBA00012266"/>
    </source>
</evidence>
<dbReference type="EC" id="4.1.3.27" evidence="5 15"/>
<dbReference type="GO" id="GO:0004049">
    <property type="term" value="F:anthranilate synthase activity"/>
    <property type="evidence" value="ECO:0007669"/>
    <property type="project" value="UniProtKB-EC"/>
</dbReference>
<reference evidence="18 19" key="1">
    <citation type="submission" date="2014-10" db="EMBL/GenBank/DDBJ databases">
        <title>Draft genome of anammox bacterium scalindua brodae, obtained using differential coverage binning of sequence data from two enrichment reactors.</title>
        <authorList>
            <person name="Speth D.R."/>
            <person name="Russ L."/>
            <person name="Kartal B."/>
            <person name="Op den Camp H.J."/>
            <person name="Dutilh B.E."/>
            <person name="Jetten M.S."/>
        </authorList>
    </citation>
    <scope>NUCLEOTIDE SEQUENCE [LARGE SCALE GENOMIC DNA]</scope>
    <source>
        <strain evidence="18">RU1</strain>
    </source>
</reference>
<dbReference type="PATRIC" id="fig|237368.3.peg.3524"/>
<dbReference type="EMBL" id="JRYO01000225">
    <property type="protein sequence ID" value="KHE90958.1"/>
    <property type="molecule type" value="Genomic_DNA"/>
</dbReference>
<dbReference type="GO" id="GO:0046872">
    <property type="term" value="F:metal ion binding"/>
    <property type="evidence" value="ECO:0007669"/>
    <property type="project" value="UniProtKB-KW"/>
</dbReference>
<evidence type="ECO:0000256" key="1">
    <source>
        <dbReference type="ARBA" id="ARBA00001946"/>
    </source>
</evidence>
<evidence type="ECO:0000259" key="16">
    <source>
        <dbReference type="Pfam" id="PF00425"/>
    </source>
</evidence>
<evidence type="ECO:0000256" key="12">
    <source>
        <dbReference type="ARBA" id="ARBA00023239"/>
    </source>
</evidence>
<evidence type="ECO:0000256" key="14">
    <source>
        <dbReference type="ARBA" id="ARBA00047683"/>
    </source>
</evidence>
<dbReference type="AlphaFoldDB" id="A0A0B0EIK6"/>
<dbReference type="PRINTS" id="PR00095">
    <property type="entry name" value="ANTSNTHASEI"/>
</dbReference>
<evidence type="ECO:0000313" key="18">
    <source>
        <dbReference type="EMBL" id="KHE90958.1"/>
    </source>
</evidence>
<organism evidence="18 19">
    <name type="scientific">Candidatus Scalindua brodae</name>
    <dbReference type="NCBI Taxonomy" id="237368"/>
    <lineage>
        <taxon>Bacteria</taxon>
        <taxon>Pseudomonadati</taxon>
        <taxon>Planctomycetota</taxon>
        <taxon>Candidatus Brocadiia</taxon>
        <taxon>Candidatus Brocadiales</taxon>
        <taxon>Candidatus Scalinduaceae</taxon>
        <taxon>Candidatus Scalindua</taxon>
    </lineage>
</organism>
<sequence>MEKKLKVKRNLQVMKSQYYPTFSEFRELSKKGNVIPVYRQLFADTLTPVSAFQKVSETDYAFLLESADGGEKIAKYSLLGSNPFSGFKCKGSNVEIFNDKGITHIETTDPFKVLEQQISKFSPVRVNGLPDFFGGAVGYTSYDSVRYVENLPDSTTDDLNLPEMYFMFYDEIIVFDHLNKTIKVVCAAHIDERDIQDVYEDAVNKIDNVINKLRTPVMTLSDDITEKGELTLKFSSNFKESDFLQAVETCKEYIRAGDIIQAVLSQRLQTEINAKPINIYRTLRVINPSPYMFYIKMKDLTLIGSSPEVMVKVDDGNINVRPIAGTRRRGSTTEEDELLAKELLADPKELAEHIMLLDLGRNDVGSVSQYDSVSIDEKMVIEKYSHVMHITSSVSGKLRSDKNAFDVLRACLPAGTLSGAPKVRAMEIIDELEQTRRGPYGGAVGYINFSGDINTCITIRTIVLKNGKDAYIQAGAGIVADSIPEMEHQETLNKAKGLLRAIEVAERI</sequence>
<dbReference type="Proteomes" id="UP000030652">
    <property type="component" value="Unassembled WGS sequence"/>
</dbReference>
<evidence type="ECO:0000256" key="10">
    <source>
        <dbReference type="ARBA" id="ARBA00022842"/>
    </source>
</evidence>
<feature type="domain" description="Anthranilate synthase component I N-terminal" evidence="17">
    <location>
        <begin position="44"/>
        <end position="182"/>
    </location>
</feature>
<dbReference type="PANTHER" id="PTHR11236:SF48">
    <property type="entry name" value="ISOCHORISMATE SYNTHASE MENF"/>
    <property type="match status" value="1"/>
</dbReference>
<dbReference type="SUPFAM" id="SSF56322">
    <property type="entry name" value="ADC synthase"/>
    <property type="match status" value="1"/>
</dbReference>
<evidence type="ECO:0000256" key="9">
    <source>
        <dbReference type="ARBA" id="ARBA00022822"/>
    </source>
</evidence>
<comment type="cofactor">
    <cofactor evidence="1 15">
        <name>Mg(2+)</name>
        <dbReference type="ChEBI" id="CHEBI:18420"/>
    </cofactor>
</comment>
<comment type="catalytic activity">
    <reaction evidence="14 15">
        <text>chorismate + L-glutamine = anthranilate + pyruvate + L-glutamate + H(+)</text>
        <dbReference type="Rhea" id="RHEA:21732"/>
        <dbReference type="ChEBI" id="CHEBI:15361"/>
        <dbReference type="ChEBI" id="CHEBI:15378"/>
        <dbReference type="ChEBI" id="CHEBI:16567"/>
        <dbReference type="ChEBI" id="CHEBI:29748"/>
        <dbReference type="ChEBI" id="CHEBI:29985"/>
        <dbReference type="ChEBI" id="CHEBI:58359"/>
        <dbReference type="EC" id="4.1.3.27"/>
    </reaction>
</comment>
<gene>
    <name evidence="15" type="primary">trpE</name>
    <name evidence="18" type="ORF">SCABRO_03259</name>
</gene>
<dbReference type="eggNOG" id="COG0147">
    <property type="taxonomic scope" value="Bacteria"/>
</dbReference>
<dbReference type="InterPro" id="IPR005256">
    <property type="entry name" value="Anth_synth_I_PabB"/>
</dbReference>
<evidence type="ECO:0000256" key="2">
    <source>
        <dbReference type="ARBA" id="ARBA00004873"/>
    </source>
</evidence>
<evidence type="ECO:0000256" key="3">
    <source>
        <dbReference type="ARBA" id="ARBA00009562"/>
    </source>
</evidence>